<organism evidence="11 12">
    <name type="scientific">Cellvibrio japonicus (strain Ueda107)</name>
    <name type="common">Pseudomonas fluorescens subsp. cellulosa</name>
    <dbReference type="NCBI Taxonomy" id="498211"/>
    <lineage>
        <taxon>Bacteria</taxon>
        <taxon>Pseudomonadati</taxon>
        <taxon>Pseudomonadota</taxon>
        <taxon>Gammaproteobacteria</taxon>
        <taxon>Cellvibrionales</taxon>
        <taxon>Cellvibrionaceae</taxon>
        <taxon>Cellvibrio</taxon>
    </lineage>
</organism>
<keyword evidence="9" id="KW-0472">Membrane</keyword>
<dbReference type="EC" id="2.7.7.77" evidence="8"/>
<dbReference type="CDD" id="cd02503">
    <property type="entry name" value="MobA"/>
    <property type="match status" value="1"/>
</dbReference>
<dbReference type="Gene3D" id="3.90.550.10">
    <property type="entry name" value="Spore Coat Polysaccharide Biosynthesis Protein SpsA, Chain A"/>
    <property type="match status" value="1"/>
</dbReference>
<keyword evidence="3 8" id="KW-0479">Metal-binding</keyword>
<feature type="domain" description="MobA-like NTP transferase" evidence="10">
    <location>
        <begin position="29"/>
        <end position="190"/>
    </location>
</feature>
<evidence type="ECO:0000256" key="7">
    <source>
        <dbReference type="ARBA" id="ARBA00023150"/>
    </source>
</evidence>
<dbReference type="NCBIfam" id="TIGR02665">
    <property type="entry name" value="molyb_mobA"/>
    <property type="match status" value="1"/>
</dbReference>
<keyword evidence="9" id="KW-0812">Transmembrane</keyword>
<feature type="binding site" evidence="8">
    <location>
        <position position="91"/>
    </location>
    <ligand>
        <name>GTP</name>
        <dbReference type="ChEBI" id="CHEBI:37565"/>
    </ligand>
</feature>
<feature type="binding site" evidence="8">
    <location>
        <position position="73"/>
    </location>
    <ligand>
        <name>GTP</name>
        <dbReference type="ChEBI" id="CHEBI:37565"/>
    </ligand>
</feature>
<sequence>MIHTPAQAGLVLFKCGITLIMIHSLPVAGLILAGGLARRMGGGDKCLLPLAGKTLLQRTIERARPQVDELLLNANGSSLRFARTRLPVIADEFPNNPGPLGGIHAGLHWLKRDNPDAEWLISFASDTPFFPEDLVARLLESAISHKVQLSLASSQNRLHPTFALWHASLLSPIEQQLASGEIPRLQDWVAQQRHSTVEFAIGEYDPFFNINTPQDLYTAESKIHLVD</sequence>
<dbReference type="STRING" id="498211.CJA_1340"/>
<comment type="cofactor">
    <cofactor evidence="8">
        <name>Mg(2+)</name>
        <dbReference type="ChEBI" id="CHEBI:18420"/>
    </cofactor>
</comment>
<feature type="binding site" evidence="8">
    <location>
        <position position="45"/>
    </location>
    <ligand>
        <name>GTP</name>
        <dbReference type="ChEBI" id="CHEBI:37565"/>
    </ligand>
</feature>
<dbReference type="GO" id="GO:0005525">
    <property type="term" value="F:GTP binding"/>
    <property type="evidence" value="ECO:0007669"/>
    <property type="project" value="UniProtKB-UniRule"/>
</dbReference>
<evidence type="ECO:0000256" key="6">
    <source>
        <dbReference type="ARBA" id="ARBA00023134"/>
    </source>
</evidence>
<dbReference type="GO" id="GO:0046872">
    <property type="term" value="F:metal ion binding"/>
    <property type="evidence" value="ECO:0007669"/>
    <property type="project" value="UniProtKB-KW"/>
</dbReference>
<dbReference type="InterPro" id="IPR013482">
    <property type="entry name" value="Molybde_CF_guanTrfase"/>
</dbReference>
<keyword evidence="6 8" id="KW-0342">GTP-binding</keyword>
<dbReference type="Proteomes" id="UP000001036">
    <property type="component" value="Chromosome"/>
</dbReference>
<keyword evidence="4 8" id="KW-0547">Nucleotide-binding</keyword>
<comment type="similarity">
    <text evidence="8">Belongs to the MobA family.</text>
</comment>
<dbReference type="AlphaFoldDB" id="B3PCX7"/>
<evidence type="ECO:0000256" key="3">
    <source>
        <dbReference type="ARBA" id="ARBA00022723"/>
    </source>
</evidence>
<proteinExistence type="inferred from homology"/>
<comment type="function">
    <text evidence="8">Transfers a GMP moiety from GTP to Mo-molybdopterin (Mo-MPT) cofactor (Moco or molybdenum cofactor) to form Mo-molybdopterin guanine dinucleotide (Mo-MGD) cofactor.</text>
</comment>
<evidence type="ECO:0000256" key="2">
    <source>
        <dbReference type="ARBA" id="ARBA00022679"/>
    </source>
</evidence>
<dbReference type="KEGG" id="cja:CJA_1340"/>
<dbReference type="GO" id="GO:0061603">
    <property type="term" value="F:molybdenum cofactor guanylyltransferase activity"/>
    <property type="evidence" value="ECO:0007669"/>
    <property type="project" value="UniProtKB-EC"/>
</dbReference>
<dbReference type="InterPro" id="IPR025877">
    <property type="entry name" value="MobA-like_NTP_Trfase"/>
</dbReference>
<keyword evidence="7 8" id="KW-0501">Molybdenum cofactor biosynthesis</keyword>
<dbReference type="eggNOG" id="COG0746">
    <property type="taxonomic scope" value="Bacteria"/>
</dbReference>
<protein>
    <recommendedName>
        <fullName evidence="8">Molybdenum cofactor guanylyltransferase</fullName>
        <shortName evidence="8">MoCo guanylyltransferase</shortName>
        <ecNumber evidence="8">2.7.7.77</ecNumber>
    </recommendedName>
    <alternativeName>
        <fullName evidence="8">GTP:molybdopterin guanylyltransferase</fullName>
    </alternativeName>
    <alternativeName>
        <fullName evidence="8">Mo-MPT guanylyltransferase</fullName>
    </alternativeName>
    <alternativeName>
        <fullName evidence="8">Molybdopterin guanylyltransferase</fullName>
    </alternativeName>
    <alternativeName>
        <fullName evidence="8">Molybdopterin-guanine dinucleotide synthase</fullName>
        <shortName evidence="8">MGD synthase</shortName>
    </alternativeName>
</protein>
<keyword evidence="5 8" id="KW-0460">Magnesium</keyword>
<dbReference type="InterPro" id="IPR029044">
    <property type="entry name" value="Nucleotide-diphossugar_trans"/>
</dbReference>
<dbReference type="HOGENOM" id="CLU_055597_5_0_6"/>
<feature type="binding site" evidence="8">
    <location>
        <position position="126"/>
    </location>
    <ligand>
        <name>GTP</name>
        <dbReference type="ChEBI" id="CHEBI:37565"/>
    </ligand>
</feature>
<comment type="catalytic activity">
    <reaction evidence="8">
        <text>Mo-molybdopterin + GTP + H(+) = Mo-molybdopterin guanine dinucleotide + diphosphate</text>
        <dbReference type="Rhea" id="RHEA:34243"/>
        <dbReference type="ChEBI" id="CHEBI:15378"/>
        <dbReference type="ChEBI" id="CHEBI:33019"/>
        <dbReference type="ChEBI" id="CHEBI:37565"/>
        <dbReference type="ChEBI" id="CHEBI:71302"/>
        <dbReference type="ChEBI" id="CHEBI:71310"/>
        <dbReference type="EC" id="2.7.7.77"/>
    </reaction>
</comment>
<dbReference type="GO" id="GO:1902758">
    <property type="term" value="P:bis(molybdopterin guanine dinucleotide)molybdenum biosynthetic process"/>
    <property type="evidence" value="ECO:0007669"/>
    <property type="project" value="TreeGrafter"/>
</dbReference>
<evidence type="ECO:0000256" key="1">
    <source>
        <dbReference type="ARBA" id="ARBA00022490"/>
    </source>
</evidence>
<dbReference type="HAMAP" id="MF_00316">
    <property type="entry name" value="MobA"/>
    <property type="match status" value="1"/>
</dbReference>
<comment type="domain">
    <text evidence="8">The N-terminal domain determines nucleotide recognition and specific binding, while the C-terminal domain determines the specific binding to the target protein.</text>
</comment>
<feature type="binding site" evidence="8">
    <location>
        <position position="126"/>
    </location>
    <ligand>
        <name>Mg(2+)</name>
        <dbReference type="ChEBI" id="CHEBI:18420"/>
    </ligand>
</feature>
<comment type="subunit">
    <text evidence="8">Monomer.</text>
</comment>
<dbReference type="PANTHER" id="PTHR19136">
    <property type="entry name" value="MOLYBDENUM COFACTOR GUANYLYLTRANSFERASE"/>
    <property type="match status" value="1"/>
</dbReference>
<evidence type="ECO:0000259" key="10">
    <source>
        <dbReference type="Pfam" id="PF12804"/>
    </source>
</evidence>
<keyword evidence="12" id="KW-1185">Reference proteome</keyword>
<evidence type="ECO:0000256" key="5">
    <source>
        <dbReference type="ARBA" id="ARBA00022842"/>
    </source>
</evidence>
<gene>
    <name evidence="8 11" type="primary">mobA</name>
    <name evidence="11" type="ordered locus">CJA_1340</name>
</gene>
<evidence type="ECO:0000256" key="8">
    <source>
        <dbReference type="HAMAP-Rule" id="MF_00316"/>
    </source>
</evidence>
<keyword evidence="1 8" id="KW-0963">Cytoplasm</keyword>
<dbReference type="Pfam" id="PF12804">
    <property type="entry name" value="NTP_transf_3"/>
    <property type="match status" value="1"/>
</dbReference>
<evidence type="ECO:0000256" key="9">
    <source>
        <dbReference type="SAM" id="Phobius"/>
    </source>
</evidence>
<feature type="transmembrane region" description="Helical" evidence="9">
    <location>
        <begin position="6"/>
        <end position="33"/>
    </location>
</feature>
<dbReference type="GO" id="GO:0005737">
    <property type="term" value="C:cytoplasm"/>
    <property type="evidence" value="ECO:0007669"/>
    <property type="project" value="UniProtKB-SubCell"/>
</dbReference>
<evidence type="ECO:0000313" key="11">
    <source>
        <dbReference type="EMBL" id="ACE85375.1"/>
    </source>
</evidence>
<feature type="binding site" evidence="8">
    <location>
        <begin position="32"/>
        <end position="34"/>
    </location>
    <ligand>
        <name>GTP</name>
        <dbReference type="ChEBI" id="CHEBI:37565"/>
    </ligand>
</feature>
<dbReference type="PANTHER" id="PTHR19136:SF81">
    <property type="entry name" value="MOLYBDENUM COFACTOR GUANYLYLTRANSFERASE"/>
    <property type="match status" value="1"/>
</dbReference>
<evidence type="ECO:0000313" key="12">
    <source>
        <dbReference type="Proteomes" id="UP000001036"/>
    </source>
</evidence>
<reference evidence="11 12" key="1">
    <citation type="journal article" date="2008" name="J. Bacteriol.">
        <title>Insights into plant cell wall degradation from the genome sequence of the soil bacterium Cellvibrio japonicus.</title>
        <authorList>
            <person name="Deboy R.T."/>
            <person name="Mongodin E.F."/>
            <person name="Fouts D.E."/>
            <person name="Tailford L.E."/>
            <person name="Khouri H."/>
            <person name="Emerson J.B."/>
            <person name="Mohamoud Y."/>
            <person name="Watkins K."/>
            <person name="Henrissat B."/>
            <person name="Gilbert H.J."/>
            <person name="Nelson K.E."/>
        </authorList>
    </citation>
    <scope>NUCLEOTIDE SEQUENCE [LARGE SCALE GENOMIC DNA]</scope>
    <source>
        <strain evidence="11 12">Ueda107</strain>
    </source>
</reference>
<keyword evidence="2 8" id="KW-0808">Transferase</keyword>
<comment type="subcellular location">
    <subcellularLocation>
        <location evidence="8">Cytoplasm</location>
    </subcellularLocation>
</comment>
<evidence type="ECO:0000256" key="4">
    <source>
        <dbReference type="ARBA" id="ARBA00022741"/>
    </source>
</evidence>
<dbReference type="EMBL" id="CP000934">
    <property type="protein sequence ID" value="ACE85375.1"/>
    <property type="molecule type" value="Genomic_DNA"/>
</dbReference>
<accession>B3PCX7</accession>
<keyword evidence="9" id="KW-1133">Transmembrane helix</keyword>
<name>B3PCX7_CELJU</name>
<dbReference type="SUPFAM" id="SSF53448">
    <property type="entry name" value="Nucleotide-diphospho-sugar transferases"/>
    <property type="match status" value="1"/>
</dbReference>